<dbReference type="Proteomes" id="UP001549031">
    <property type="component" value="Unassembled WGS sequence"/>
</dbReference>
<dbReference type="Pfam" id="PF08837">
    <property type="entry name" value="DUF1810"/>
    <property type="match status" value="1"/>
</dbReference>
<reference evidence="1 2" key="1">
    <citation type="submission" date="2024-06" db="EMBL/GenBank/DDBJ databases">
        <title>Genomic Encyclopedia of Type Strains, Phase IV (KMG-IV): sequencing the most valuable type-strain genomes for metagenomic binning, comparative biology and taxonomic classification.</title>
        <authorList>
            <person name="Goeker M."/>
        </authorList>
    </citation>
    <scope>NUCLEOTIDE SEQUENCE [LARGE SCALE GENOMIC DNA]</scope>
    <source>
        <strain evidence="1 2">DSM 105042</strain>
    </source>
</reference>
<gene>
    <name evidence="1" type="ORF">ABID21_002665</name>
</gene>
<dbReference type="InterPro" id="IPR014937">
    <property type="entry name" value="DUF1810"/>
</dbReference>
<proteinExistence type="predicted"/>
<protein>
    <submittedName>
        <fullName evidence="1">Uncharacterized protein (DUF1810 family)</fullName>
    </submittedName>
</protein>
<evidence type="ECO:0000313" key="1">
    <source>
        <dbReference type="EMBL" id="MET3586547.1"/>
    </source>
</evidence>
<dbReference type="PIRSF" id="PIRSF008546">
    <property type="entry name" value="UCP008546"/>
    <property type="match status" value="1"/>
</dbReference>
<sequence length="143" mass="16323">MATPKTFDLQRFVDAQDPVYEHVLAELEAGAKRSHWMWFVFPQMKGLGFSSMAKRFAISSQDEANAYLDHPLLGERLIECTALMLQHMGKTAYEILGSPDDMKFRSCMTLFAAVSERGSPFERALDSFYHGERDRKTIALLRP</sequence>
<keyword evidence="2" id="KW-1185">Reference proteome</keyword>
<accession>A0ABV2H7Y8</accession>
<dbReference type="InterPro" id="IPR036287">
    <property type="entry name" value="Rv1873-like_sf"/>
</dbReference>
<evidence type="ECO:0000313" key="2">
    <source>
        <dbReference type="Proteomes" id="UP001549031"/>
    </source>
</evidence>
<comment type="caution">
    <text evidence="1">The sequence shown here is derived from an EMBL/GenBank/DDBJ whole genome shotgun (WGS) entry which is preliminary data.</text>
</comment>
<name>A0ABV2H7Y8_9HYPH</name>
<dbReference type="RefSeq" id="WP_247244332.1">
    <property type="nucleotide sequence ID" value="NZ_JALJRA010000009.1"/>
</dbReference>
<dbReference type="EMBL" id="JBEPLJ010000009">
    <property type="protein sequence ID" value="MET3586547.1"/>
    <property type="molecule type" value="Genomic_DNA"/>
</dbReference>
<organism evidence="1 2">
    <name type="scientific">Pseudorhizobium tarimense</name>
    <dbReference type="NCBI Taxonomy" id="1079109"/>
    <lineage>
        <taxon>Bacteria</taxon>
        <taxon>Pseudomonadati</taxon>
        <taxon>Pseudomonadota</taxon>
        <taxon>Alphaproteobacteria</taxon>
        <taxon>Hyphomicrobiales</taxon>
        <taxon>Rhizobiaceae</taxon>
        <taxon>Rhizobium/Agrobacterium group</taxon>
        <taxon>Pseudorhizobium</taxon>
    </lineage>
</organism>
<dbReference type="Gene3D" id="1.25.40.380">
    <property type="entry name" value="Protein of unknown function DUF1810"/>
    <property type="match status" value="1"/>
</dbReference>
<dbReference type="SUPFAM" id="SSF140736">
    <property type="entry name" value="Rv1873-like"/>
    <property type="match status" value="1"/>
</dbReference>